<reference evidence="2" key="1">
    <citation type="submission" date="2017-07" db="EMBL/GenBank/DDBJ databases">
        <title>Taro Niue Genome Assembly and Annotation.</title>
        <authorList>
            <person name="Atibalentja N."/>
            <person name="Keating K."/>
            <person name="Fields C.J."/>
        </authorList>
    </citation>
    <scope>NUCLEOTIDE SEQUENCE</scope>
    <source>
        <strain evidence="2">Niue_2</strain>
        <tissue evidence="2">Leaf</tissue>
    </source>
</reference>
<feature type="non-terminal residue" evidence="2">
    <location>
        <position position="1"/>
    </location>
</feature>
<proteinExistence type="predicted"/>
<feature type="compositionally biased region" description="Low complexity" evidence="1">
    <location>
        <begin position="124"/>
        <end position="141"/>
    </location>
</feature>
<evidence type="ECO:0000313" key="2">
    <source>
        <dbReference type="EMBL" id="MQM18690.1"/>
    </source>
</evidence>
<sequence length="188" mass="19821">VCTTCPKQKYRYKKKGAVLKGHIMRTCKTQLSAHSGTRAHNTQLSLLLTTHGATAASGTRPTPSSRNDEPLAEGSRAGGEPREQGPIGITSPSLARAAGTPKIGTTLESCKSSNTYSKVLLSSRAENNATTTNRGRATHTTPAETNGVGYIAEVTLGTLAETTQQPGENDISPQARPPQTSTRSRAHK</sequence>
<dbReference type="AlphaFoldDB" id="A0A843XHL1"/>
<name>A0A843XHL1_COLES</name>
<feature type="region of interest" description="Disordered" evidence="1">
    <location>
        <begin position="53"/>
        <end position="106"/>
    </location>
</feature>
<feature type="compositionally biased region" description="Polar residues" evidence="1">
    <location>
        <begin position="53"/>
        <end position="65"/>
    </location>
</feature>
<protein>
    <submittedName>
        <fullName evidence="2">Uncharacterized protein</fullName>
    </submittedName>
</protein>
<gene>
    <name evidence="2" type="ORF">Taro_051685</name>
</gene>
<evidence type="ECO:0000313" key="3">
    <source>
        <dbReference type="Proteomes" id="UP000652761"/>
    </source>
</evidence>
<keyword evidence="3" id="KW-1185">Reference proteome</keyword>
<feature type="compositionally biased region" description="Polar residues" evidence="1">
    <location>
        <begin position="177"/>
        <end position="188"/>
    </location>
</feature>
<dbReference type="EMBL" id="NMUH01008376">
    <property type="protein sequence ID" value="MQM18690.1"/>
    <property type="molecule type" value="Genomic_DNA"/>
</dbReference>
<organism evidence="2 3">
    <name type="scientific">Colocasia esculenta</name>
    <name type="common">Wild taro</name>
    <name type="synonym">Arum esculentum</name>
    <dbReference type="NCBI Taxonomy" id="4460"/>
    <lineage>
        <taxon>Eukaryota</taxon>
        <taxon>Viridiplantae</taxon>
        <taxon>Streptophyta</taxon>
        <taxon>Embryophyta</taxon>
        <taxon>Tracheophyta</taxon>
        <taxon>Spermatophyta</taxon>
        <taxon>Magnoliopsida</taxon>
        <taxon>Liliopsida</taxon>
        <taxon>Araceae</taxon>
        <taxon>Aroideae</taxon>
        <taxon>Colocasieae</taxon>
        <taxon>Colocasia</taxon>
    </lineage>
</organism>
<comment type="caution">
    <text evidence="2">The sequence shown here is derived from an EMBL/GenBank/DDBJ whole genome shotgun (WGS) entry which is preliminary data.</text>
</comment>
<feature type="region of interest" description="Disordered" evidence="1">
    <location>
        <begin position="122"/>
        <end position="188"/>
    </location>
</feature>
<accession>A0A843XHL1</accession>
<evidence type="ECO:0000256" key="1">
    <source>
        <dbReference type="SAM" id="MobiDB-lite"/>
    </source>
</evidence>
<dbReference type="Proteomes" id="UP000652761">
    <property type="component" value="Unassembled WGS sequence"/>
</dbReference>